<dbReference type="SUPFAM" id="SSF53383">
    <property type="entry name" value="PLP-dependent transferases"/>
    <property type="match status" value="1"/>
</dbReference>
<evidence type="ECO:0000256" key="1">
    <source>
        <dbReference type="ARBA" id="ARBA00001933"/>
    </source>
</evidence>
<dbReference type="InterPro" id="IPR000192">
    <property type="entry name" value="Aminotrans_V_dom"/>
</dbReference>
<evidence type="ECO:0000313" key="4">
    <source>
        <dbReference type="EMBL" id="DAF50252.1"/>
    </source>
</evidence>
<dbReference type="EMBL" id="BK032595">
    <property type="protein sequence ID" value="DAF50252.1"/>
    <property type="molecule type" value="Genomic_DNA"/>
</dbReference>
<dbReference type="Pfam" id="PF00266">
    <property type="entry name" value="Aminotran_5"/>
    <property type="match status" value="1"/>
</dbReference>
<accession>A0A8S5SGT4</accession>
<evidence type="ECO:0000256" key="2">
    <source>
        <dbReference type="ARBA" id="ARBA00021783"/>
    </source>
</evidence>
<name>A0A8S5SGT4_9CAUD</name>
<dbReference type="PANTHER" id="PTHR11601">
    <property type="entry name" value="CYSTEINE DESULFURYLASE FAMILY MEMBER"/>
    <property type="match status" value="1"/>
</dbReference>
<protein>
    <recommendedName>
        <fullName evidence="2">NifS-like protein</fullName>
    </recommendedName>
</protein>
<dbReference type="InterPro" id="IPR015422">
    <property type="entry name" value="PyrdxlP-dep_Trfase_small"/>
</dbReference>
<dbReference type="PANTHER" id="PTHR11601:SF50">
    <property type="entry name" value="CYSTEINE DESULFURASE ISCS 2-RELATED"/>
    <property type="match status" value="1"/>
</dbReference>
<dbReference type="Gene3D" id="3.40.640.10">
    <property type="entry name" value="Type I PLP-dependent aspartate aminotransferase-like (Major domain)"/>
    <property type="match status" value="1"/>
</dbReference>
<proteinExistence type="predicted"/>
<sequence>MTQKNKPIWIGSSYEHDCSFVQCDYTAKNLSKLKELLIKYEDCSKIVTWMYICNMTGEIFPVQEIGKLCHEYNAIFVCDFTAGLHNEPVPNNIDDWCDIAIWSGAKVGAEKGTGGIWFSDRAWKEHCIGDDPPLHFGTPNVAQAMAQAQAIKHCQQTLAQRTGKNCPTGMQWTGRYIESKWTVLWEHLIQGISDIRSDYNDIVKSFHWSVQEFSLGIIGLYFPDINADAFQQFASTRQVYFSVFHSACAEQGDYRVAEAYGLTKEQAAHCIRLSFGYETNEQDIDRFIEVLKEFREMFCSDGVCEAKKKLAGRGIPVGLSK</sequence>
<evidence type="ECO:0000259" key="3">
    <source>
        <dbReference type="Pfam" id="PF00266"/>
    </source>
</evidence>
<feature type="domain" description="Aminotransferase class V" evidence="3">
    <location>
        <begin position="28"/>
        <end position="287"/>
    </location>
</feature>
<comment type="cofactor">
    <cofactor evidence="1">
        <name>pyridoxal 5'-phosphate</name>
        <dbReference type="ChEBI" id="CHEBI:597326"/>
    </cofactor>
</comment>
<dbReference type="InterPro" id="IPR015424">
    <property type="entry name" value="PyrdxlP-dep_Trfase"/>
</dbReference>
<reference evidence="4" key="1">
    <citation type="journal article" date="2021" name="Proc. Natl. Acad. Sci. U.S.A.">
        <title>A Catalog of Tens of Thousands of Viruses from Human Metagenomes Reveals Hidden Associations with Chronic Diseases.</title>
        <authorList>
            <person name="Tisza M.J."/>
            <person name="Buck C.B."/>
        </authorList>
    </citation>
    <scope>NUCLEOTIDE SEQUENCE</scope>
    <source>
        <strain evidence="4">CtBCr48</strain>
    </source>
</reference>
<dbReference type="InterPro" id="IPR015421">
    <property type="entry name" value="PyrdxlP-dep_Trfase_major"/>
</dbReference>
<organism evidence="4">
    <name type="scientific">Siphoviridae sp. ctBCr48</name>
    <dbReference type="NCBI Taxonomy" id="2827802"/>
    <lineage>
        <taxon>Viruses</taxon>
        <taxon>Duplodnaviria</taxon>
        <taxon>Heunggongvirae</taxon>
        <taxon>Uroviricota</taxon>
        <taxon>Caudoviricetes</taxon>
    </lineage>
</organism>
<dbReference type="Gene3D" id="3.90.1150.10">
    <property type="entry name" value="Aspartate Aminotransferase, domain 1"/>
    <property type="match status" value="1"/>
</dbReference>